<sequence>MPKKVCSYIFRLYGVTGLVGLLILNLVGIGYDGGMASTVFYFAVQIFLLPYHITLELMSSANDHIIHSWIIAIAAISQLLVCQLLDYIIVRWRNRNHIF</sequence>
<accession>A0A1Y0IHN1</accession>
<protein>
    <submittedName>
        <fullName evidence="2">Uncharacterized protein</fullName>
    </submittedName>
</protein>
<dbReference type="EMBL" id="CP021425">
    <property type="protein sequence ID" value="ARU58894.1"/>
    <property type="molecule type" value="Genomic_DNA"/>
</dbReference>
<keyword evidence="3" id="KW-1185">Reference proteome</keyword>
<keyword evidence="1" id="KW-0472">Membrane</keyword>
<dbReference type="Proteomes" id="UP000196027">
    <property type="component" value="Chromosome"/>
</dbReference>
<evidence type="ECO:0000256" key="1">
    <source>
        <dbReference type="SAM" id="Phobius"/>
    </source>
</evidence>
<feature type="transmembrane region" description="Helical" evidence="1">
    <location>
        <begin position="38"/>
        <end position="54"/>
    </location>
</feature>
<feature type="transmembrane region" description="Helical" evidence="1">
    <location>
        <begin position="66"/>
        <end position="90"/>
    </location>
</feature>
<evidence type="ECO:0000313" key="3">
    <source>
        <dbReference type="Proteomes" id="UP000196027"/>
    </source>
</evidence>
<name>A0A1Y0IHN1_9GAMM</name>
<proteinExistence type="predicted"/>
<gene>
    <name evidence="2" type="ORF">OLMES_4906</name>
</gene>
<reference evidence="2 3" key="1">
    <citation type="submission" date="2017-05" db="EMBL/GenBank/DDBJ databases">
        <title>Genomic insights into alkan degradation activity of Oleiphilus messinensis.</title>
        <authorList>
            <person name="Kozyavkin S.A."/>
            <person name="Slesarev A.I."/>
            <person name="Golyshin P.N."/>
            <person name="Korzhenkov A."/>
            <person name="Golyshina O.N."/>
            <person name="Toshchakov S.V."/>
        </authorList>
    </citation>
    <scope>NUCLEOTIDE SEQUENCE [LARGE SCALE GENOMIC DNA]</scope>
    <source>
        <strain evidence="2 3">ME102</strain>
    </source>
</reference>
<keyword evidence="1" id="KW-1133">Transmembrane helix</keyword>
<evidence type="ECO:0000313" key="2">
    <source>
        <dbReference type="EMBL" id="ARU58894.1"/>
    </source>
</evidence>
<keyword evidence="1" id="KW-0812">Transmembrane</keyword>
<dbReference type="KEGG" id="ome:OLMES_4906"/>
<organism evidence="2 3">
    <name type="scientific">Oleiphilus messinensis</name>
    <dbReference type="NCBI Taxonomy" id="141451"/>
    <lineage>
        <taxon>Bacteria</taxon>
        <taxon>Pseudomonadati</taxon>
        <taxon>Pseudomonadota</taxon>
        <taxon>Gammaproteobacteria</taxon>
        <taxon>Oceanospirillales</taxon>
        <taxon>Oleiphilaceae</taxon>
        <taxon>Oleiphilus</taxon>
    </lineage>
</organism>
<feature type="transmembrane region" description="Helical" evidence="1">
    <location>
        <begin position="12"/>
        <end position="31"/>
    </location>
</feature>
<dbReference type="AlphaFoldDB" id="A0A1Y0IHN1"/>